<evidence type="ECO:0000313" key="2">
    <source>
        <dbReference type="EMBL" id="CAB4704484.1"/>
    </source>
</evidence>
<dbReference type="EMBL" id="CAEZXV010000070">
    <property type="protein sequence ID" value="CAB4704484.1"/>
    <property type="molecule type" value="Genomic_DNA"/>
</dbReference>
<proteinExistence type="predicted"/>
<feature type="transmembrane region" description="Helical" evidence="1">
    <location>
        <begin position="25"/>
        <end position="47"/>
    </location>
</feature>
<keyword evidence="1" id="KW-1133">Transmembrane helix</keyword>
<keyword evidence="1" id="KW-0812">Transmembrane</keyword>
<organism evidence="2">
    <name type="scientific">freshwater metagenome</name>
    <dbReference type="NCBI Taxonomy" id="449393"/>
    <lineage>
        <taxon>unclassified sequences</taxon>
        <taxon>metagenomes</taxon>
        <taxon>ecological metagenomes</taxon>
    </lineage>
</organism>
<gene>
    <name evidence="2" type="ORF">UFOPK2598_00757</name>
</gene>
<protein>
    <submittedName>
        <fullName evidence="2">Unannotated protein</fullName>
    </submittedName>
</protein>
<evidence type="ECO:0000256" key="1">
    <source>
        <dbReference type="SAM" id="Phobius"/>
    </source>
</evidence>
<dbReference type="AlphaFoldDB" id="A0A6J6Q911"/>
<reference evidence="2" key="1">
    <citation type="submission" date="2020-05" db="EMBL/GenBank/DDBJ databases">
        <authorList>
            <person name="Chiriac C."/>
            <person name="Salcher M."/>
            <person name="Ghai R."/>
            <person name="Kavagutti S V."/>
        </authorList>
    </citation>
    <scope>NUCLEOTIDE SEQUENCE</scope>
</reference>
<keyword evidence="1" id="KW-0472">Membrane</keyword>
<sequence>MANQLPASSCVNPAATPSDISPNNFAHLLASELILSTILAAGVFACAKYEKIIATAAPISVEDNLEKAVLSLSPGPITISAVTGTFTEATSPRCRALATTEQSRTVIETDMTPKLKIETHARATPAPIAVPTIWPNPSRTDL</sequence>
<accession>A0A6J6Q911</accession>
<name>A0A6J6Q911_9ZZZZ</name>